<evidence type="ECO:0000256" key="7">
    <source>
        <dbReference type="ARBA" id="ARBA00022777"/>
    </source>
</evidence>
<keyword evidence="15" id="KW-1185">Reference proteome</keyword>
<dbReference type="GO" id="GO:0005886">
    <property type="term" value="C:plasma membrane"/>
    <property type="evidence" value="ECO:0007669"/>
    <property type="project" value="TreeGrafter"/>
</dbReference>
<dbReference type="InterPro" id="IPR045540">
    <property type="entry name" value="YegS/DAGK_C"/>
</dbReference>
<dbReference type="InterPro" id="IPR001206">
    <property type="entry name" value="Diacylglycerol_kinase_cat_dom"/>
</dbReference>
<evidence type="ECO:0000256" key="3">
    <source>
        <dbReference type="ARBA" id="ARBA00022516"/>
    </source>
</evidence>
<comment type="similarity">
    <text evidence="2">Belongs to the diacylglycerol/lipid kinase family.</text>
</comment>
<evidence type="ECO:0000313" key="14">
    <source>
        <dbReference type="EMBL" id="SDW78185.1"/>
    </source>
</evidence>
<dbReference type="STRING" id="1048340.SAMN05444487_10683"/>
<name>A0A1H2WCD7_9BACL</name>
<protein>
    <submittedName>
        <fullName evidence="14">Diacylglycerol kinase</fullName>
    </submittedName>
</protein>
<keyword evidence="7 14" id="KW-0418">Kinase</keyword>
<dbReference type="SUPFAM" id="SSF111331">
    <property type="entry name" value="NAD kinase/diacylglycerol kinase-like"/>
    <property type="match status" value="1"/>
</dbReference>
<keyword evidence="10" id="KW-0443">Lipid metabolism</keyword>
<dbReference type="GO" id="GO:0004143">
    <property type="term" value="F:ATP-dependent diacylglycerol kinase activity"/>
    <property type="evidence" value="ECO:0007669"/>
    <property type="project" value="TreeGrafter"/>
</dbReference>
<dbReference type="Pfam" id="PF00781">
    <property type="entry name" value="DAGK_cat"/>
    <property type="match status" value="1"/>
</dbReference>
<dbReference type="Proteomes" id="UP000198534">
    <property type="component" value="Unassembled WGS sequence"/>
</dbReference>
<evidence type="ECO:0000256" key="5">
    <source>
        <dbReference type="ARBA" id="ARBA00022723"/>
    </source>
</evidence>
<dbReference type="GO" id="GO:0008654">
    <property type="term" value="P:phospholipid biosynthetic process"/>
    <property type="evidence" value="ECO:0007669"/>
    <property type="project" value="UniProtKB-KW"/>
</dbReference>
<evidence type="ECO:0000256" key="8">
    <source>
        <dbReference type="ARBA" id="ARBA00022840"/>
    </source>
</evidence>
<dbReference type="SMART" id="SM00046">
    <property type="entry name" value="DAGKc"/>
    <property type="match status" value="1"/>
</dbReference>
<gene>
    <name evidence="14" type="ORF">SAMN05444487_10683</name>
</gene>
<evidence type="ECO:0000259" key="13">
    <source>
        <dbReference type="PROSITE" id="PS50146"/>
    </source>
</evidence>
<evidence type="ECO:0000256" key="1">
    <source>
        <dbReference type="ARBA" id="ARBA00001946"/>
    </source>
</evidence>
<dbReference type="RefSeq" id="WP_091738581.1">
    <property type="nucleotide sequence ID" value="NZ_FNNQ01000006.1"/>
</dbReference>
<dbReference type="AlphaFoldDB" id="A0A1H2WCD7"/>
<dbReference type="Pfam" id="PF19279">
    <property type="entry name" value="YegS_C"/>
    <property type="match status" value="1"/>
</dbReference>
<dbReference type="Gene3D" id="3.40.50.10330">
    <property type="entry name" value="Probable inorganic polyphosphate/atp-NAD kinase, domain 1"/>
    <property type="match status" value="1"/>
</dbReference>
<evidence type="ECO:0000256" key="4">
    <source>
        <dbReference type="ARBA" id="ARBA00022679"/>
    </source>
</evidence>
<keyword evidence="6" id="KW-0547">Nucleotide-binding</keyword>
<dbReference type="PANTHER" id="PTHR12358:SF106">
    <property type="entry name" value="LIPID KINASE YEGS"/>
    <property type="match status" value="1"/>
</dbReference>
<dbReference type="InterPro" id="IPR050187">
    <property type="entry name" value="Lipid_Phosphate_FormReg"/>
</dbReference>
<keyword evidence="3" id="KW-0444">Lipid biosynthesis</keyword>
<dbReference type="PROSITE" id="PS50146">
    <property type="entry name" value="DAGK"/>
    <property type="match status" value="1"/>
</dbReference>
<evidence type="ECO:0000256" key="12">
    <source>
        <dbReference type="ARBA" id="ARBA00023264"/>
    </source>
</evidence>
<evidence type="ECO:0000256" key="10">
    <source>
        <dbReference type="ARBA" id="ARBA00023098"/>
    </source>
</evidence>
<dbReference type="EMBL" id="FNNQ01000006">
    <property type="protein sequence ID" value="SDW78185.1"/>
    <property type="molecule type" value="Genomic_DNA"/>
</dbReference>
<evidence type="ECO:0000313" key="15">
    <source>
        <dbReference type="Proteomes" id="UP000198534"/>
    </source>
</evidence>
<dbReference type="OrthoDB" id="142078at2"/>
<organism evidence="14 15">
    <name type="scientific">Marininema mesophilum</name>
    <dbReference type="NCBI Taxonomy" id="1048340"/>
    <lineage>
        <taxon>Bacteria</taxon>
        <taxon>Bacillati</taxon>
        <taxon>Bacillota</taxon>
        <taxon>Bacilli</taxon>
        <taxon>Bacillales</taxon>
        <taxon>Thermoactinomycetaceae</taxon>
        <taxon>Marininema</taxon>
    </lineage>
</organism>
<dbReference type="InterPro" id="IPR005218">
    <property type="entry name" value="Diacylglycerol/lipid_kinase"/>
</dbReference>
<evidence type="ECO:0000256" key="6">
    <source>
        <dbReference type="ARBA" id="ARBA00022741"/>
    </source>
</evidence>
<dbReference type="NCBIfam" id="TIGR00147">
    <property type="entry name" value="YegS/Rv2252/BmrU family lipid kinase"/>
    <property type="match status" value="1"/>
</dbReference>
<dbReference type="InterPro" id="IPR016064">
    <property type="entry name" value="NAD/diacylglycerol_kinase_sf"/>
</dbReference>
<keyword evidence="8" id="KW-0067">ATP-binding</keyword>
<evidence type="ECO:0000256" key="2">
    <source>
        <dbReference type="ARBA" id="ARBA00005983"/>
    </source>
</evidence>
<evidence type="ECO:0000256" key="11">
    <source>
        <dbReference type="ARBA" id="ARBA00023209"/>
    </source>
</evidence>
<dbReference type="InterPro" id="IPR017438">
    <property type="entry name" value="ATP-NAD_kinase_N"/>
</dbReference>
<reference evidence="14 15" key="1">
    <citation type="submission" date="2016-10" db="EMBL/GenBank/DDBJ databases">
        <authorList>
            <person name="de Groot N.N."/>
        </authorList>
    </citation>
    <scope>NUCLEOTIDE SEQUENCE [LARGE SCALE GENOMIC DNA]</scope>
    <source>
        <strain evidence="14 15">DSM 45610</strain>
    </source>
</reference>
<evidence type="ECO:0000256" key="9">
    <source>
        <dbReference type="ARBA" id="ARBA00022842"/>
    </source>
</evidence>
<keyword evidence="5" id="KW-0479">Metal-binding</keyword>
<feature type="domain" description="DAGKc" evidence="13">
    <location>
        <begin position="1"/>
        <end position="131"/>
    </location>
</feature>
<dbReference type="GO" id="GO:0046872">
    <property type="term" value="F:metal ion binding"/>
    <property type="evidence" value="ECO:0007669"/>
    <property type="project" value="UniProtKB-KW"/>
</dbReference>
<dbReference type="GO" id="GO:0005524">
    <property type="term" value="F:ATP binding"/>
    <property type="evidence" value="ECO:0007669"/>
    <property type="project" value="UniProtKB-KW"/>
</dbReference>
<dbReference type="PANTHER" id="PTHR12358">
    <property type="entry name" value="SPHINGOSINE KINASE"/>
    <property type="match status" value="1"/>
</dbReference>
<keyword evidence="4" id="KW-0808">Transferase</keyword>
<dbReference type="Gene3D" id="2.60.200.40">
    <property type="match status" value="1"/>
</dbReference>
<proteinExistence type="inferred from homology"/>
<accession>A0A1H2WCD7</accession>
<comment type="cofactor">
    <cofactor evidence="1">
        <name>Mg(2+)</name>
        <dbReference type="ChEBI" id="CHEBI:18420"/>
    </cofactor>
</comment>
<keyword evidence="11" id="KW-0594">Phospholipid biosynthesis</keyword>
<keyword evidence="9" id="KW-0460">Magnesium</keyword>
<sequence length="309" mass="34040">MKRARIIYNRTAGKESIERELPRILERLESYGLETSCHATRCKGDGLEAARQSMERGFDIVIAAGGDGTIHEVVNGLATGGKRPRLGVLPCGTSNDFARSLKLPKDLLQACDVIGQGGIRRIDVGRLDDRFFINVAAAGWLTEVSYEAPSRLKSAIGPLAYYAKGLEKIGSLLHPFHVQLEASDRSFSEEILLFVVANSPSIGGFERLAPQADVSDGRMDVLVVKKGNIADLIHLMGLVRKGEHIHDERILYFQTDFLSITSQKPMRLNLDGEWGGELSGKIEILKGYIEICYPMSMQQRVNLRSQASG</sequence>
<keyword evidence="12" id="KW-1208">Phospholipid metabolism</keyword>